<dbReference type="GO" id="GO:0005524">
    <property type="term" value="F:ATP binding"/>
    <property type="evidence" value="ECO:0007669"/>
    <property type="project" value="InterPro"/>
</dbReference>
<dbReference type="GO" id="GO:0004672">
    <property type="term" value="F:protein kinase activity"/>
    <property type="evidence" value="ECO:0007669"/>
    <property type="project" value="InterPro"/>
</dbReference>
<dbReference type="EMBL" id="KN819426">
    <property type="protein sequence ID" value="KIJ09916.1"/>
    <property type="molecule type" value="Genomic_DNA"/>
</dbReference>
<reference evidence="2 3" key="1">
    <citation type="submission" date="2014-06" db="EMBL/GenBank/DDBJ databases">
        <authorList>
            <consortium name="DOE Joint Genome Institute"/>
            <person name="Kuo A."/>
            <person name="Kohler A."/>
            <person name="Nagy L.G."/>
            <person name="Floudas D."/>
            <person name="Copeland A."/>
            <person name="Barry K.W."/>
            <person name="Cichocki N."/>
            <person name="Veneault-Fourrey C."/>
            <person name="LaButti K."/>
            <person name="Lindquist E.A."/>
            <person name="Lipzen A."/>
            <person name="Lundell T."/>
            <person name="Morin E."/>
            <person name="Murat C."/>
            <person name="Sun H."/>
            <person name="Tunlid A."/>
            <person name="Henrissat B."/>
            <person name="Grigoriev I.V."/>
            <person name="Hibbett D.S."/>
            <person name="Martin F."/>
            <person name="Nordberg H.P."/>
            <person name="Cantor M.N."/>
            <person name="Hua S.X."/>
        </authorList>
    </citation>
    <scope>NUCLEOTIDE SEQUENCE [LARGE SCALE GENOMIC DNA]</scope>
    <source>
        <strain evidence="2 3">ATCC 200175</strain>
    </source>
</reference>
<accession>A0A0C9TRT9</accession>
<name>A0A0C9TRT9_PAXIN</name>
<sequence>MDDLIASCTAHEDVLHKAGILHCNISPGNIIIHIGKGLLIDWDLAKLVTTSGHRQTTRTGTWQFMPVTLLCDPNAAHTFTDDLESSFWVHLWTSLMTIQSSLSLEEHSSRINLVFNDVHDP</sequence>
<dbReference type="InterPro" id="IPR040976">
    <property type="entry name" value="Pkinase_fungal"/>
</dbReference>
<proteinExistence type="predicted"/>
<dbReference type="SUPFAM" id="SSF56112">
    <property type="entry name" value="Protein kinase-like (PK-like)"/>
    <property type="match status" value="1"/>
</dbReference>
<organism evidence="2 3">
    <name type="scientific">Paxillus involutus ATCC 200175</name>
    <dbReference type="NCBI Taxonomy" id="664439"/>
    <lineage>
        <taxon>Eukaryota</taxon>
        <taxon>Fungi</taxon>
        <taxon>Dikarya</taxon>
        <taxon>Basidiomycota</taxon>
        <taxon>Agaricomycotina</taxon>
        <taxon>Agaricomycetes</taxon>
        <taxon>Agaricomycetidae</taxon>
        <taxon>Boletales</taxon>
        <taxon>Paxilineae</taxon>
        <taxon>Paxillaceae</taxon>
        <taxon>Paxillus</taxon>
    </lineage>
</organism>
<feature type="domain" description="Protein kinase" evidence="1">
    <location>
        <begin position="1"/>
        <end position="121"/>
    </location>
</feature>
<reference evidence="3" key="2">
    <citation type="submission" date="2015-01" db="EMBL/GenBank/DDBJ databases">
        <title>Evolutionary Origins and Diversification of the Mycorrhizal Mutualists.</title>
        <authorList>
            <consortium name="DOE Joint Genome Institute"/>
            <consortium name="Mycorrhizal Genomics Consortium"/>
            <person name="Kohler A."/>
            <person name="Kuo A."/>
            <person name="Nagy L.G."/>
            <person name="Floudas D."/>
            <person name="Copeland A."/>
            <person name="Barry K.W."/>
            <person name="Cichocki N."/>
            <person name="Veneault-Fourrey C."/>
            <person name="LaButti K."/>
            <person name="Lindquist E.A."/>
            <person name="Lipzen A."/>
            <person name="Lundell T."/>
            <person name="Morin E."/>
            <person name="Murat C."/>
            <person name="Riley R."/>
            <person name="Ohm R."/>
            <person name="Sun H."/>
            <person name="Tunlid A."/>
            <person name="Henrissat B."/>
            <person name="Grigoriev I.V."/>
            <person name="Hibbett D.S."/>
            <person name="Martin F."/>
        </authorList>
    </citation>
    <scope>NUCLEOTIDE SEQUENCE [LARGE SCALE GENOMIC DNA]</scope>
    <source>
        <strain evidence="3">ATCC 200175</strain>
    </source>
</reference>
<dbReference type="OrthoDB" id="2747778at2759"/>
<dbReference type="InterPro" id="IPR011009">
    <property type="entry name" value="Kinase-like_dom_sf"/>
</dbReference>
<dbReference type="InterPro" id="IPR000719">
    <property type="entry name" value="Prot_kinase_dom"/>
</dbReference>
<dbReference type="Gene3D" id="1.10.510.10">
    <property type="entry name" value="Transferase(Phosphotransferase) domain 1"/>
    <property type="match status" value="1"/>
</dbReference>
<gene>
    <name evidence="2" type="ORF">PAXINDRAFT_86801</name>
</gene>
<dbReference type="PANTHER" id="PTHR38248">
    <property type="entry name" value="FUNK1 6"/>
    <property type="match status" value="1"/>
</dbReference>
<dbReference type="PANTHER" id="PTHR38248:SF2">
    <property type="entry name" value="FUNK1 11"/>
    <property type="match status" value="1"/>
</dbReference>
<evidence type="ECO:0000259" key="1">
    <source>
        <dbReference type="PROSITE" id="PS50011"/>
    </source>
</evidence>
<dbReference type="PROSITE" id="PS50011">
    <property type="entry name" value="PROTEIN_KINASE_DOM"/>
    <property type="match status" value="1"/>
</dbReference>
<dbReference type="Pfam" id="PF17667">
    <property type="entry name" value="Pkinase_fungal"/>
    <property type="match status" value="1"/>
</dbReference>
<dbReference type="AlphaFoldDB" id="A0A0C9TRT9"/>
<evidence type="ECO:0000313" key="2">
    <source>
        <dbReference type="EMBL" id="KIJ09916.1"/>
    </source>
</evidence>
<dbReference type="Proteomes" id="UP000053647">
    <property type="component" value="Unassembled WGS sequence"/>
</dbReference>
<protein>
    <recommendedName>
        <fullName evidence="1">Protein kinase domain-containing protein</fullName>
    </recommendedName>
</protein>
<evidence type="ECO:0000313" key="3">
    <source>
        <dbReference type="Proteomes" id="UP000053647"/>
    </source>
</evidence>
<dbReference type="HOGENOM" id="CLU_138921_1_0_1"/>
<keyword evidence="3" id="KW-1185">Reference proteome</keyword>